<keyword evidence="4" id="KW-1185">Reference proteome</keyword>
<feature type="chain" id="PRO_5045870403" evidence="2">
    <location>
        <begin position="25"/>
        <end position="104"/>
    </location>
</feature>
<feature type="region of interest" description="Disordered" evidence="1">
    <location>
        <begin position="38"/>
        <end position="104"/>
    </location>
</feature>
<evidence type="ECO:0000313" key="3">
    <source>
        <dbReference type="EMBL" id="KAK5825450.1"/>
    </source>
</evidence>
<proteinExistence type="predicted"/>
<gene>
    <name evidence="3" type="ORF">PVK06_020287</name>
</gene>
<name>A0ABR0PMM2_GOSAR</name>
<comment type="caution">
    <text evidence="3">The sequence shown here is derived from an EMBL/GenBank/DDBJ whole genome shotgun (WGS) entry which is preliminary data.</text>
</comment>
<organism evidence="3 4">
    <name type="scientific">Gossypium arboreum</name>
    <name type="common">Tree cotton</name>
    <name type="synonym">Gossypium nanking</name>
    <dbReference type="NCBI Taxonomy" id="29729"/>
    <lineage>
        <taxon>Eukaryota</taxon>
        <taxon>Viridiplantae</taxon>
        <taxon>Streptophyta</taxon>
        <taxon>Embryophyta</taxon>
        <taxon>Tracheophyta</taxon>
        <taxon>Spermatophyta</taxon>
        <taxon>Magnoliopsida</taxon>
        <taxon>eudicotyledons</taxon>
        <taxon>Gunneridae</taxon>
        <taxon>Pentapetalae</taxon>
        <taxon>rosids</taxon>
        <taxon>malvids</taxon>
        <taxon>Malvales</taxon>
        <taxon>Malvaceae</taxon>
        <taxon>Malvoideae</taxon>
        <taxon>Gossypium</taxon>
    </lineage>
</organism>
<protein>
    <submittedName>
        <fullName evidence="3">Uncharacterized protein</fullName>
    </submittedName>
</protein>
<dbReference type="EMBL" id="JARKNE010000006">
    <property type="protein sequence ID" value="KAK5825450.1"/>
    <property type="molecule type" value="Genomic_DNA"/>
</dbReference>
<evidence type="ECO:0000256" key="1">
    <source>
        <dbReference type="SAM" id="MobiDB-lite"/>
    </source>
</evidence>
<accession>A0ABR0PMM2</accession>
<feature type="signal peptide" evidence="2">
    <location>
        <begin position="1"/>
        <end position="24"/>
    </location>
</feature>
<evidence type="ECO:0000313" key="4">
    <source>
        <dbReference type="Proteomes" id="UP001358586"/>
    </source>
</evidence>
<feature type="compositionally biased region" description="Basic and acidic residues" evidence="1">
    <location>
        <begin position="59"/>
        <end position="104"/>
    </location>
</feature>
<dbReference type="Proteomes" id="UP001358586">
    <property type="component" value="Chromosome 6"/>
</dbReference>
<evidence type="ECO:0000256" key="2">
    <source>
        <dbReference type="SAM" id="SignalP"/>
    </source>
</evidence>
<sequence>MFSLFVFGAIWLYLLPNLGPVDLGINIEVCGGSGNIDEGINTEVGGAKSEETGADNDEGDRVVGDDFLGKDIENVHEGKVDGHESEYMDSLDPREDRDNEKSDD</sequence>
<reference evidence="3 4" key="1">
    <citation type="submission" date="2023-03" db="EMBL/GenBank/DDBJ databases">
        <title>WGS of Gossypium arboreum.</title>
        <authorList>
            <person name="Yu D."/>
        </authorList>
    </citation>
    <scope>NUCLEOTIDE SEQUENCE [LARGE SCALE GENOMIC DNA]</scope>
    <source>
        <tissue evidence="3">Leaf</tissue>
    </source>
</reference>
<keyword evidence="2" id="KW-0732">Signal</keyword>